<keyword evidence="2" id="KW-1185">Reference proteome</keyword>
<dbReference type="EMBL" id="AZDA01000091">
    <property type="protein sequence ID" value="KRK34542.1"/>
    <property type="molecule type" value="Genomic_DNA"/>
</dbReference>
<sequence length="185" mass="20332">MFIALSLFDILFSGMLGLTLETWRIFMKKWIQLSIVGIAMLGLVGCGAKKASISSKTSYVMKSTDTDSTDESDEDLASMIKYKSVDYTDLVDDTDTYKEKRISLNGTVVQTIDGDDDTQGLLMAIDDDESQPMMVEYNPSSLSGTRMVEDDTITVKGYGAGTFTYTTEDGETEIPALACNEVVRD</sequence>
<comment type="caution">
    <text evidence="1">The sequence shown here is derived from an EMBL/GenBank/DDBJ whole genome shotgun (WGS) entry which is preliminary data.</text>
</comment>
<reference evidence="1 2" key="1">
    <citation type="journal article" date="2015" name="Genome Announc.">
        <title>Expanding the biotechnology potential of lactobacilli through comparative genomics of 213 strains and associated genera.</title>
        <authorList>
            <person name="Sun Z."/>
            <person name="Harris H.M."/>
            <person name="McCann A."/>
            <person name="Guo C."/>
            <person name="Argimon S."/>
            <person name="Zhang W."/>
            <person name="Yang X."/>
            <person name="Jeffery I.B."/>
            <person name="Cooney J.C."/>
            <person name="Kagawa T.F."/>
            <person name="Liu W."/>
            <person name="Song Y."/>
            <person name="Salvetti E."/>
            <person name="Wrobel A."/>
            <person name="Rasinkangas P."/>
            <person name="Parkhill J."/>
            <person name="Rea M.C."/>
            <person name="O'Sullivan O."/>
            <person name="Ritari J."/>
            <person name="Douillard F.P."/>
            <person name="Paul Ross R."/>
            <person name="Yang R."/>
            <person name="Briner A.E."/>
            <person name="Felis G.E."/>
            <person name="de Vos W.M."/>
            <person name="Barrangou R."/>
            <person name="Klaenhammer T.R."/>
            <person name="Caufield P.W."/>
            <person name="Cui Y."/>
            <person name="Zhang H."/>
            <person name="O'Toole P.W."/>
        </authorList>
    </citation>
    <scope>NUCLEOTIDE SEQUENCE [LARGE SCALE GENOMIC DNA]</scope>
    <source>
        <strain evidence="1 2">DSM 20003</strain>
    </source>
</reference>
<proteinExistence type="predicted"/>
<dbReference type="AlphaFoldDB" id="A0A0R1GKI2"/>
<organism evidence="1 2">
    <name type="scientific">Loigolactobacillus bifermentans DSM 20003</name>
    <dbReference type="NCBI Taxonomy" id="1423726"/>
    <lineage>
        <taxon>Bacteria</taxon>
        <taxon>Bacillati</taxon>
        <taxon>Bacillota</taxon>
        <taxon>Bacilli</taxon>
        <taxon>Lactobacillales</taxon>
        <taxon>Lactobacillaceae</taxon>
        <taxon>Loigolactobacillus</taxon>
    </lineage>
</organism>
<name>A0A0R1GKI2_9LACO</name>
<evidence type="ECO:0000313" key="1">
    <source>
        <dbReference type="EMBL" id="KRK34542.1"/>
    </source>
</evidence>
<dbReference type="PATRIC" id="fig|1423726.3.peg.571"/>
<accession>A0A0R1GKI2</accession>
<dbReference type="STRING" id="1423726.FC07_GL000556"/>
<gene>
    <name evidence="1" type="ORF">FC07_GL000556</name>
</gene>
<dbReference type="Proteomes" id="UP000051461">
    <property type="component" value="Unassembled WGS sequence"/>
</dbReference>
<evidence type="ECO:0000313" key="2">
    <source>
        <dbReference type="Proteomes" id="UP000051461"/>
    </source>
</evidence>
<protein>
    <submittedName>
        <fullName evidence="1">Uncharacterized protein</fullName>
    </submittedName>
</protein>